<dbReference type="Pfam" id="PF13439">
    <property type="entry name" value="Glyco_transf_4"/>
    <property type="match status" value="1"/>
</dbReference>
<keyword evidence="2 6" id="KW-0808">Transferase</keyword>
<feature type="domain" description="Glycosyltransferase 2-like" evidence="4">
    <location>
        <begin position="222"/>
        <end position="359"/>
    </location>
</feature>
<keyword evidence="1 6" id="KW-0328">Glycosyltransferase</keyword>
<evidence type="ECO:0000259" key="4">
    <source>
        <dbReference type="Pfam" id="PF00535"/>
    </source>
</evidence>
<dbReference type="PANTHER" id="PTHR22916:SF51">
    <property type="entry name" value="GLYCOSYLTRANSFERASE EPSH-RELATED"/>
    <property type="match status" value="1"/>
</dbReference>
<dbReference type="InterPro" id="IPR011990">
    <property type="entry name" value="TPR-like_helical_dom_sf"/>
</dbReference>
<organism evidence="6 7">
    <name type="scientific">Alkalimonas delamerensis</name>
    <dbReference type="NCBI Taxonomy" id="265981"/>
    <lineage>
        <taxon>Bacteria</taxon>
        <taxon>Pseudomonadati</taxon>
        <taxon>Pseudomonadota</taxon>
        <taxon>Gammaproteobacteria</taxon>
        <taxon>Alkalimonas</taxon>
    </lineage>
</organism>
<proteinExistence type="predicted"/>
<dbReference type="CDD" id="cd03801">
    <property type="entry name" value="GT4_PimA-like"/>
    <property type="match status" value="1"/>
</dbReference>
<comment type="caution">
    <text evidence="6">The sequence shown here is derived from an EMBL/GenBank/DDBJ whole genome shotgun (WGS) entry which is preliminary data.</text>
</comment>
<evidence type="ECO:0000259" key="3">
    <source>
        <dbReference type="Pfam" id="PF00534"/>
    </source>
</evidence>
<dbReference type="SUPFAM" id="SSF53448">
    <property type="entry name" value="Nucleotide-diphospho-sugar transferases"/>
    <property type="match status" value="1"/>
</dbReference>
<dbReference type="Proteomes" id="UP001236258">
    <property type="component" value="Unassembled WGS sequence"/>
</dbReference>
<dbReference type="RefSeq" id="WP_305945059.1">
    <property type="nucleotide sequence ID" value="NZ_JAUZVY010000002.1"/>
</dbReference>
<dbReference type="InterPro" id="IPR028098">
    <property type="entry name" value="Glyco_trans_4-like_N"/>
</dbReference>
<accession>A0ABT9GPS9</accession>
<gene>
    <name evidence="6" type="ORF">Q3O59_08015</name>
</gene>
<dbReference type="Gene3D" id="1.25.40.10">
    <property type="entry name" value="Tetratricopeptide repeat domain"/>
    <property type="match status" value="1"/>
</dbReference>
<evidence type="ECO:0000313" key="7">
    <source>
        <dbReference type="Proteomes" id="UP001236258"/>
    </source>
</evidence>
<dbReference type="Gene3D" id="3.90.550.10">
    <property type="entry name" value="Spore Coat Polysaccharide Biosynthesis Protein SpsA, Chain A"/>
    <property type="match status" value="1"/>
</dbReference>
<dbReference type="Pfam" id="PF00534">
    <property type="entry name" value="Glycos_transf_1"/>
    <property type="match status" value="1"/>
</dbReference>
<dbReference type="SUPFAM" id="SSF53756">
    <property type="entry name" value="UDP-Glycosyltransferase/glycogen phosphorylase"/>
    <property type="match status" value="1"/>
</dbReference>
<evidence type="ECO:0000313" key="6">
    <source>
        <dbReference type="EMBL" id="MDP4528972.1"/>
    </source>
</evidence>
<dbReference type="InterPro" id="IPR001296">
    <property type="entry name" value="Glyco_trans_1"/>
</dbReference>
<dbReference type="CDD" id="cd00761">
    <property type="entry name" value="Glyco_tranf_GTA_type"/>
    <property type="match status" value="1"/>
</dbReference>
<dbReference type="PANTHER" id="PTHR22916">
    <property type="entry name" value="GLYCOSYLTRANSFERASE"/>
    <property type="match status" value="1"/>
</dbReference>
<dbReference type="InterPro" id="IPR029044">
    <property type="entry name" value="Nucleotide-diphossugar_trans"/>
</dbReference>
<dbReference type="InterPro" id="IPR001173">
    <property type="entry name" value="Glyco_trans_2-like"/>
</dbReference>
<keyword evidence="7" id="KW-1185">Reference proteome</keyword>
<name>A0ABT9GPS9_9GAMM</name>
<protein>
    <submittedName>
        <fullName evidence="6">Glycosyltransferase</fullName>
        <ecNumber evidence="6">2.4.-.-</ecNumber>
    </submittedName>
</protein>
<sequence length="964" mass="107515">MKVTEKLAELFQPEWYLQQNPDVAKAGMDPWQHFSRFGFAEGRLPCKLQAAALEQMLWFEPEQAAEKPLQQLVQGEDSKEQAYACWALARWHASYGRWQDALPLLQCWVDNAWHQALPGHHGCWLLLSRALQQQAQQAKAMQCLQQALQVCGELPDLLLAQASLVTGDEKRTLINRIFQQAGLVGLQDSSEPMTLDSLLAEPAIAKPPTSWRHKWLPSPLVSVIVPCFNAQHTIGTALGSLLAQSWPRLEIIVVDDASSDESVAVIKRWAQQDARIRLVQQSENQGAYAARNAGLALAKGSFLTTHDSDDWSHPQKIEYQLQALLTQPKAQASISHWVRTSAELVFERWRPEPGWIYRNTSSLMFRRKVFKQLGFWDRVSVNADTEYLERLLAAFGPRAIVDVLPGIPLSFGRSDSGSLTQQSRTHLRTQFVGVRQRYLAAARAWHASARCAKDLKLPQFPTSFAFAVPALMCRGTKAQREARQLALLRQSALFDASWYGGNYADVTAAGMDPALHYLRYGGQENRDPGPDFSSSGYRLLQPIAADANPLLHYLESMEESLESTEKSAELAADYGTVQQTGQCEVKPDKPWLMLVAHAAGPELYGAERSLLDVLDALQQLGCNVLLTLPGSRCPDYFQQLAARVQQLAVMPYGWWHDGHPESPQTIARFAALLKQYRVQLCYCNTLVLSAPLYAARQLLVPTVVHVRELPEADPALCQQLGADAGRIRQHLLALADGFIANSKRTAAYLDTPERTRVVPNVVDTARFAAIAPRAQQTPLRLGMLSSNLPKKGLQDFIRLSQLLAEQAQDIECWLFGPDNDHVAQYRADQAAGRLPPSLIFAGYSPNPEAALAELDIVVNLSHFEESFGRTVLEAMAARRCVIAYQWGALPELIEHNQSGILVPLGQVDAVAAQVARLIKQPELRLFMQQKAQQQVLNRYHKSCLVNEMKSFLGQALQLSNMESF</sequence>
<feature type="domain" description="Glycosyltransferase subfamily 4-like N-terminal" evidence="5">
    <location>
        <begin position="605"/>
        <end position="766"/>
    </location>
</feature>
<feature type="domain" description="Glycosyl transferase family 1" evidence="3">
    <location>
        <begin position="779"/>
        <end position="933"/>
    </location>
</feature>
<evidence type="ECO:0000256" key="2">
    <source>
        <dbReference type="ARBA" id="ARBA00022679"/>
    </source>
</evidence>
<dbReference type="SUPFAM" id="SSF48452">
    <property type="entry name" value="TPR-like"/>
    <property type="match status" value="1"/>
</dbReference>
<dbReference type="GO" id="GO:0016757">
    <property type="term" value="F:glycosyltransferase activity"/>
    <property type="evidence" value="ECO:0007669"/>
    <property type="project" value="UniProtKB-KW"/>
</dbReference>
<dbReference type="Pfam" id="PF00535">
    <property type="entry name" value="Glycos_transf_2"/>
    <property type="match status" value="1"/>
</dbReference>
<dbReference type="EMBL" id="JAUZVY010000002">
    <property type="protein sequence ID" value="MDP4528972.1"/>
    <property type="molecule type" value="Genomic_DNA"/>
</dbReference>
<evidence type="ECO:0000259" key="5">
    <source>
        <dbReference type="Pfam" id="PF13439"/>
    </source>
</evidence>
<dbReference type="EC" id="2.4.-.-" evidence="6"/>
<evidence type="ECO:0000256" key="1">
    <source>
        <dbReference type="ARBA" id="ARBA00022676"/>
    </source>
</evidence>
<reference evidence="6 7" key="1">
    <citation type="submission" date="2023-08" db="EMBL/GenBank/DDBJ databases">
        <authorList>
            <person name="Joshi A."/>
            <person name="Thite S."/>
        </authorList>
    </citation>
    <scope>NUCLEOTIDE SEQUENCE [LARGE SCALE GENOMIC DNA]</scope>
    <source>
        <strain evidence="6 7">1E1</strain>
    </source>
</reference>
<dbReference type="Gene3D" id="3.40.50.2000">
    <property type="entry name" value="Glycogen Phosphorylase B"/>
    <property type="match status" value="2"/>
</dbReference>